<evidence type="ECO:0000259" key="7">
    <source>
        <dbReference type="SMART" id="SM00382"/>
    </source>
</evidence>
<keyword evidence="2 5" id="KW-0547">Nucleotide-binding</keyword>
<dbReference type="InterPro" id="IPR003593">
    <property type="entry name" value="AAA+_ATPase"/>
</dbReference>
<evidence type="ECO:0000313" key="9">
    <source>
        <dbReference type="Proteomes" id="UP001296104"/>
    </source>
</evidence>
<feature type="compositionally biased region" description="Low complexity" evidence="6">
    <location>
        <begin position="404"/>
        <end position="415"/>
    </location>
</feature>
<dbReference type="Pfam" id="PF00004">
    <property type="entry name" value="AAA"/>
    <property type="match status" value="1"/>
</dbReference>
<feature type="region of interest" description="Disordered" evidence="6">
    <location>
        <begin position="380"/>
        <end position="417"/>
    </location>
</feature>
<dbReference type="PANTHER" id="PTHR45991">
    <property type="entry name" value="PACHYTENE CHECKPOINT PROTEIN 2"/>
    <property type="match status" value="1"/>
</dbReference>
<sequence length="505" mass="55242">MEATHTPLLRPTLHIEVLLKSKQPPLIAQEVCASIKECILDRHVDAKVGQQISAGIVTLDNIHDETGPELTSLETSDHALIIQSAMVVDYTGPKGLSDFHRIDEVSLDIQSYSLHSDQRPGQETSKRRRISQPGDDEEVQKARMLPLPNVALKDEWDSLIYDNALPAQLLRYLTRMLGVMRQPGLNLSTFNWNRLCLLHGPPGSGKSTLCRALAQKLSIRLSKTFPQAVFVEVNTNSMLSKYFGESGKLISALFEDIHAMAQSSGTLVCVVMDEVETIAGSREKVSSGGECNDGLRATNQLLTALDRIRSAPNIIVLCTSNLIDAIDPAFLDRVDIKQLIPSPSAAAIYNIFRSCLNELVRASLIDVMAAEVYSESAVGSSSLAPSAPSTNKKRAVTRSKKKQSPSPQKPASSWPEQWTHLSAPTIPSYSEMQILLHNQPDSPGRRVEALAQKCEGFSGRTLRRLPILGLAMYTWGGDCSLQDAVSALEAAVDQELKAKQSTREG</sequence>
<dbReference type="EMBL" id="CAVMBE010000025">
    <property type="protein sequence ID" value="CAK4014148.1"/>
    <property type="molecule type" value="Genomic_DNA"/>
</dbReference>
<dbReference type="Pfam" id="PF23242">
    <property type="entry name" value="AAA_lid_TRIP13_C"/>
    <property type="match status" value="1"/>
</dbReference>
<dbReference type="Gene3D" id="3.40.50.300">
    <property type="entry name" value="P-loop containing nucleotide triphosphate hydrolases"/>
    <property type="match status" value="1"/>
</dbReference>
<dbReference type="GO" id="GO:0016887">
    <property type="term" value="F:ATP hydrolysis activity"/>
    <property type="evidence" value="ECO:0007669"/>
    <property type="project" value="InterPro"/>
</dbReference>
<dbReference type="GO" id="GO:0051598">
    <property type="term" value="P:meiotic recombination checkpoint signaling"/>
    <property type="evidence" value="ECO:0007669"/>
    <property type="project" value="TreeGrafter"/>
</dbReference>
<dbReference type="SUPFAM" id="SSF52540">
    <property type="entry name" value="P-loop containing nucleoside triphosphate hydrolases"/>
    <property type="match status" value="1"/>
</dbReference>
<feature type="compositionally biased region" description="Basic residues" evidence="6">
    <location>
        <begin position="391"/>
        <end position="403"/>
    </location>
</feature>
<dbReference type="GO" id="GO:0005524">
    <property type="term" value="F:ATP binding"/>
    <property type="evidence" value="ECO:0007669"/>
    <property type="project" value="UniProtKB-KW"/>
</dbReference>
<evidence type="ECO:0000256" key="2">
    <source>
        <dbReference type="ARBA" id="ARBA00022741"/>
    </source>
</evidence>
<dbReference type="AlphaFoldDB" id="A0AAI8YYV6"/>
<dbReference type="InterPro" id="IPR003959">
    <property type="entry name" value="ATPase_AAA_core"/>
</dbReference>
<dbReference type="InterPro" id="IPR003960">
    <property type="entry name" value="ATPase_AAA_CS"/>
</dbReference>
<dbReference type="Proteomes" id="UP001296104">
    <property type="component" value="Unassembled WGS sequence"/>
</dbReference>
<comment type="caution">
    <text evidence="8">The sequence shown here is derived from an EMBL/GenBank/DDBJ whole genome shotgun (WGS) entry which is preliminary data.</text>
</comment>
<dbReference type="SMART" id="SM00382">
    <property type="entry name" value="AAA"/>
    <property type="match status" value="1"/>
</dbReference>
<dbReference type="PROSITE" id="PS00674">
    <property type="entry name" value="AAA"/>
    <property type="match status" value="1"/>
</dbReference>
<name>A0AAI8YYV6_9PEZI</name>
<organism evidence="8 9">
    <name type="scientific">Lecanosticta acicola</name>
    <dbReference type="NCBI Taxonomy" id="111012"/>
    <lineage>
        <taxon>Eukaryota</taxon>
        <taxon>Fungi</taxon>
        <taxon>Dikarya</taxon>
        <taxon>Ascomycota</taxon>
        <taxon>Pezizomycotina</taxon>
        <taxon>Dothideomycetes</taxon>
        <taxon>Dothideomycetidae</taxon>
        <taxon>Mycosphaerellales</taxon>
        <taxon>Mycosphaerellaceae</taxon>
        <taxon>Lecanosticta</taxon>
    </lineage>
</organism>
<evidence type="ECO:0000256" key="4">
    <source>
        <dbReference type="ARBA" id="ARBA00023254"/>
    </source>
</evidence>
<proteinExistence type="inferred from homology"/>
<protein>
    <submittedName>
        <fullName evidence="8">Pachytene checkpoint 2</fullName>
    </submittedName>
</protein>
<keyword evidence="9" id="KW-1185">Reference proteome</keyword>
<dbReference type="InterPro" id="IPR058249">
    <property type="entry name" value="Pch2_C"/>
</dbReference>
<feature type="compositionally biased region" description="Polar residues" evidence="6">
    <location>
        <begin position="113"/>
        <end position="123"/>
    </location>
</feature>
<dbReference type="PANTHER" id="PTHR45991:SF1">
    <property type="entry name" value="PACHYTENE CHECKPOINT PROTEIN 2 HOMOLOG"/>
    <property type="match status" value="1"/>
</dbReference>
<evidence type="ECO:0000256" key="1">
    <source>
        <dbReference type="ARBA" id="ARBA00007271"/>
    </source>
</evidence>
<dbReference type="InterPro" id="IPR027417">
    <property type="entry name" value="P-loop_NTPase"/>
</dbReference>
<comment type="similarity">
    <text evidence="1">Belongs to the AAA ATPase family. PCH2 subfamily.</text>
</comment>
<evidence type="ECO:0000256" key="3">
    <source>
        <dbReference type="ARBA" id="ARBA00022840"/>
    </source>
</evidence>
<dbReference type="InterPro" id="IPR044539">
    <property type="entry name" value="Pch2-like"/>
</dbReference>
<feature type="compositionally biased region" description="Polar residues" evidence="6">
    <location>
        <begin position="380"/>
        <end position="390"/>
    </location>
</feature>
<dbReference type="GO" id="GO:0007131">
    <property type="term" value="P:reciprocal meiotic recombination"/>
    <property type="evidence" value="ECO:0007669"/>
    <property type="project" value="TreeGrafter"/>
</dbReference>
<keyword evidence="3 5" id="KW-0067">ATP-binding</keyword>
<feature type="region of interest" description="Disordered" evidence="6">
    <location>
        <begin position="113"/>
        <end position="139"/>
    </location>
</feature>
<dbReference type="GO" id="GO:0005634">
    <property type="term" value="C:nucleus"/>
    <property type="evidence" value="ECO:0007669"/>
    <property type="project" value="TreeGrafter"/>
</dbReference>
<accession>A0AAI8YYV6</accession>
<evidence type="ECO:0000256" key="6">
    <source>
        <dbReference type="SAM" id="MobiDB-lite"/>
    </source>
</evidence>
<keyword evidence="4" id="KW-0469">Meiosis</keyword>
<gene>
    <name evidence="8" type="ORF">LECACI_7A004527</name>
</gene>
<evidence type="ECO:0000313" key="8">
    <source>
        <dbReference type="EMBL" id="CAK4014148.1"/>
    </source>
</evidence>
<dbReference type="GO" id="GO:0005694">
    <property type="term" value="C:chromosome"/>
    <property type="evidence" value="ECO:0007669"/>
    <property type="project" value="TreeGrafter"/>
</dbReference>
<feature type="domain" description="AAA+ ATPase" evidence="7">
    <location>
        <begin position="192"/>
        <end position="344"/>
    </location>
</feature>
<evidence type="ECO:0000256" key="5">
    <source>
        <dbReference type="RuleBase" id="RU003651"/>
    </source>
</evidence>
<reference evidence="8" key="1">
    <citation type="submission" date="2023-11" db="EMBL/GenBank/DDBJ databases">
        <authorList>
            <person name="Alioto T."/>
            <person name="Alioto T."/>
            <person name="Gomez Garrido J."/>
        </authorList>
    </citation>
    <scope>NUCLEOTIDE SEQUENCE</scope>
</reference>